<dbReference type="EMBL" id="GBRH01214065">
    <property type="protein sequence ID" value="JAD83830.1"/>
    <property type="molecule type" value="Transcribed_RNA"/>
</dbReference>
<organism evidence="1">
    <name type="scientific">Arundo donax</name>
    <name type="common">Giant reed</name>
    <name type="synonym">Donax arundinaceus</name>
    <dbReference type="NCBI Taxonomy" id="35708"/>
    <lineage>
        <taxon>Eukaryota</taxon>
        <taxon>Viridiplantae</taxon>
        <taxon>Streptophyta</taxon>
        <taxon>Embryophyta</taxon>
        <taxon>Tracheophyta</taxon>
        <taxon>Spermatophyta</taxon>
        <taxon>Magnoliopsida</taxon>
        <taxon>Liliopsida</taxon>
        <taxon>Poales</taxon>
        <taxon>Poaceae</taxon>
        <taxon>PACMAD clade</taxon>
        <taxon>Arundinoideae</taxon>
        <taxon>Arundineae</taxon>
        <taxon>Arundo</taxon>
    </lineage>
</organism>
<name>A0A0A9DDW2_ARUDO</name>
<reference evidence="1" key="2">
    <citation type="journal article" date="2015" name="Data Brief">
        <title>Shoot transcriptome of the giant reed, Arundo donax.</title>
        <authorList>
            <person name="Barrero R.A."/>
            <person name="Guerrero F.D."/>
            <person name="Moolhuijzen P."/>
            <person name="Goolsby J.A."/>
            <person name="Tidwell J."/>
            <person name="Bellgard S.E."/>
            <person name="Bellgard M.I."/>
        </authorList>
    </citation>
    <scope>NUCLEOTIDE SEQUENCE</scope>
    <source>
        <tissue evidence="1">Shoot tissue taken approximately 20 cm above the soil surface</tissue>
    </source>
</reference>
<reference evidence="1" key="1">
    <citation type="submission" date="2014-09" db="EMBL/GenBank/DDBJ databases">
        <authorList>
            <person name="Magalhaes I.L.F."/>
            <person name="Oliveira U."/>
            <person name="Santos F.R."/>
            <person name="Vidigal T.H.D.A."/>
            <person name="Brescovit A.D."/>
            <person name="Santos A.J."/>
        </authorList>
    </citation>
    <scope>NUCLEOTIDE SEQUENCE</scope>
    <source>
        <tissue evidence="1">Shoot tissue taken approximately 20 cm above the soil surface</tissue>
    </source>
</reference>
<proteinExistence type="predicted"/>
<sequence>MSGALPTSVSPHREARTQSPFFLVLEQGRGICAAEVREHTAYPCLWPLMLSAIICKHTTCLIECLNVRAWWP</sequence>
<protein>
    <submittedName>
        <fullName evidence="1">Uncharacterized protein</fullName>
    </submittedName>
</protein>
<evidence type="ECO:0000313" key="1">
    <source>
        <dbReference type="EMBL" id="JAD83830.1"/>
    </source>
</evidence>
<accession>A0A0A9DDW2</accession>
<dbReference type="AlphaFoldDB" id="A0A0A9DDW2"/>